<evidence type="ECO:0000313" key="10">
    <source>
        <dbReference type="EMBL" id="EAU54337.1"/>
    </source>
</evidence>
<evidence type="ECO:0000256" key="7">
    <source>
        <dbReference type="PIRSR" id="PIRSR639901-2"/>
    </source>
</evidence>
<keyword evidence="8" id="KW-1003">Cell membrane</keyword>
<dbReference type="UniPathway" id="UPA00958"/>
<evidence type="ECO:0000256" key="4">
    <source>
        <dbReference type="ARBA" id="ARBA00022679"/>
    </source>
</evidence>
<dbReference type="SUPFAM" id="SSF53756">
    <property type="entry name" value="UDP-Glycosyltransferase/glycogen phosphorylase"/>
    <property type="match status" value="1"/>
</dbReference>
<dbReference type="InterPro" id="IPR007507">
    <property type="entry name" value="Glycos_transf_N"/>
</dbReference>
<dbReference type="STRING" id="314344.AL013_08075"/>
<evidence type="ECO:0000313" key="11">
    <source>
        <dbReference type="Proteomes" id="UP000005297"/>
    </source>
</evidence>
<evidence type="ECO:0000256" key="8">
    <source>
        <dbReference type="RuleBase" id="RU365103"/>
    </source>
</evidence>
<dbReference type="FunCoup" id="Q0EYN0">
    <property type="interactions" value="252"/>
</dbReference>
<dbReference type="eggNOG" id="COG1519">
    <property type="taxonomic scope" value="Bacteria"/>
</dbReference>
<evidence type="ECO:0000256" key="5">
    <source>
        <dbReference type="ARBA" id="ARBA00031445"/>
    </source>
</evidence>
<gene>
    <name evidence="10" type="ORF">SPV1_00120</name>
</gene>
<dbReference type="GO" id="GO:0009244">
    <property type="term" value="P:lipopolysaccharide core region biosynthetic process"/>
    <property type="evidence" value="ECO:0007669"/>
    <property type="project" value="UniProtKB-UniRule"/>
</dbReference>
<accession>Q0EYN0</accession>
<evidence type="ECO:0000256" key="6">
    <source>
        <dbReference type="ARBA" id="ARBA00049183"/>
    </source>
</evidence>
<dbReference type="Pfam" id="PF04413">
    <property type="entry name" value="Glycos_transf_N"/>
    <property type="match status" value="1"/>
</dbReference>
<keyword evidence="8" id="KW-0472">Membrane</keyword>
<keyword evidence="8" id="KW-0448">Lipopolysaccharide biosynthesis</keyword>
<dbReference type="GO" id="GO:0005886">
    <property type="term" value="C:plasma membrane"/>
    <property type="evidence" value="ECO:0007669"/>
    <property type="project" value="UniProtKB-SubCell"/>
</dbReference>
<dbReference type="Gene3D" id="3.40.50.2000">
    <property type="entry name" value="Glycogen Phosphorylase B"/>
    <property type="match status" value="1"/>
</dbReference>
<evidence type="ECO:0000256" key="2">
    <source>
        <dbReference type="ARBA" id="ARBA00012621"/>
    </source>
</evidence>
<comment type="function">
    <text evidence="8">Involved in lipopolysaccharide (LPS) biosynthesis. Catalyzes the transfer of 3-deoxy-D-manno-octulosonate (Kdo) residue(s) from CMP-Kdo to lipid IV(A), the tetraacyldisaccharide-1,4'-bisphosphate precursor of lipid A.</text>
</comment>
<dbReference type="AlphaFoldDB" id="Q0EYN0"/>
<dbReference type="Gene3D" id="3.40.50.11720">
    <property type="entry name" value="3-Deoxy-D-manno-octulosonic-acid transferase, N-terminal domain"/>
    <property type="match status" value="1"/>
</dbReference>
<dbReference type="EC" id="2.4.99.12" evidence="2 8"/>
<keyword evidence="11" id="KW-1185">Reference proteome</keyword>
<evidence type="ECO:0000259" key="9">
    <source>
        <dbReference type="Pfam" id="PF04413"/>
    </source>
</evidence>
<comment type="pathway">
    <text evidence="1 8">Bacterial outer membrane biogenesis; LPS core biosynthesis.</text>
</comment>
<comment type="catalytic activity">
    <reaction evidence="6 8">
        <text>lipid IVA (E. coli) + CMP-3-deoxy-beta-D-manno-octulosonate = alpha-Kdo-(2-&gt;6)-lipid IVA (E. coli) + CMP + H(+)</text>
        <dbReference type="Rhea" id="RHEA:28066"/>
        <dbReference type="ChEBI" id="CHEBI:15378"/>
        <dbReference type="ChEBI" id="CHEBI:58603"/>
        <dbReference type="ChEBI" id="CHEBI:60364"/>
        <dbReference type="ChEBI" id="CHEBI:60377"/>
        <dbReference type="ChEBI" id="CHEBI:85987"/>
        <dbReference type="EC" id="2.4.99.12"/>
    </reaction>
</comment>
<dbReference type="InterPro" id="IPR039901">
    <property type="entry name" value="Kdotransferase"/>
</dbReference>
<feature type="site" description="Transition state stabilizer" evidence="7">
    <location>
        <position position="140"/>
    </location>
</feature>
<dbReference type="Proteomes" id="UP000005297">
    <property type="component" value="Unassembled WGS sequence"/>
</dbReference>
<protein>
    <recommendedName>
        <fullName evidence="3 8">3-deoxy-D-manno-octulosonic acid transferase</fullName>
        <shortName evidence="8">Kdo transferase</shortName>
        <ecNumber evidence="2 8">2.4.99.12</ecNumber>
    </recommendedName>
    <alternativeName>
        <fullName evidence="5 8">Lipid IV(A) 3-deoxy-D-manno-octulosonic acid transferase</fullName>
    </alternativeName>
</protein>
<comment type="similarity">
    <text evidence="8">Belongs to the glycosyltransferase group 1 family.</text>
</comment>
<proteinExistence type="inferred from homology"/>
<comment type="caution">
    <text evidence="10">The sequence shown here is derived from an EMBL/GenBank/DDBJ whole genome shotgun (WGS) entry which is preliminary data.</text>
</comment>
<evidence type="ECO:0000256" key="3">
    <source>
        <dbReference type="ARBA" id="ARBA00019077"/>
    </source>
</evidence>
<evidence type="ECO:0000256" key="1">
    <source>
        <dbReference type="ARBA" id="ARBA00004713"/>
    </source>
</evidence>
<feature type="site" description="Transition state stabilizer" evidence="7">
    <location>
        <position position="62"/>
    </location>
</feature>
<feature type="domain" description="3-deoxy-D-manno-octulosonic-acid transferase N-terminal" evidence="9">
    <location>
        <begin position="2"/>
        <end position="142"/>
    </location>
</feature>
<dbReference type="GO" id="GO:0009245">
    <property type="term" value="P:lipid A biosynthetic process"/>
    <property type="evidence" value="ECO:0007669"/>
    <property type="project" value="TreeGrafter"/>
</dbReference>
<dbReference type="HOGENOM" id="CLU_036146_2_0_0"/>
<name>Q0EYN0_9PROT</name>
<sequence length="355" mass="39663">MIQALLNQGHSVHLTVVTATGFEHAHRLLGNRISTSFLPWDLPGAMSRYVARLQPALMLLTETEFWPGMLSACQRKNIPVIGINTRISDRSFPRYLASRWLWRHWLKPVSLFLVQSDTDAKRLTAIGVPASRIKACGNLKYALSAPEVDSQHLRERVDSTGRRPILLVASTHQREDERILKLWEQWHAACPDLLMLVVPRHPERFDSVAELILARGHSLSRWSSDEVQTAADIVLVDAMGVLTGLYCIADLVIIAGSLEPVGGHNPLEAAVCGRGVVTGPHVQNFRQVMHEMQQSGGAIVTHDDDELAAATTRLLHHPEELRELHTNATRFMQDKGHALENMLAAIQPWLPEPRP</sequence>
<reference evidence="10 11" key="1">
    <citation type="submission" date="2006-09" db="EMBL/GenBank/DDBJ databases">
        <authorList>
            <person name="Emerson D."/>
            <person name="Ferriera S."/>
            <person name="Johnson J."/>
            <person name="Kravitz S."/>
            <person name="Halpern A."/>
            <person name="Remington K."/>
            <person name="Beeson K."/>
            <person name="Tran B."/>
            <person name="Rogers Y.-H."/>
            <person name="Friedman R."/>
            <person name="Venter J.C."/>
        </authorList>
    </citation>
    <scope>NUCLEOTIDE SEQUENCE [LARGE SCALE GENOMIC DNA]</scope>
    <source>
        <strain evidence="10 11">PV-1</strain>
    </source>
</reference>
<dbReference type="InParanoid" id="Q0EYN0"/>
<comment type="subcellular location">
    <subcellularLocation>
        <location evidence="8">Cell membrane</location>
    </subcellularLocation>
</comment>
<dbReference type="PANTHER" id="PTHR42755:SF1">
    <property type="entry name" value="3-DEOXY-D-MANNO-OCTULOSONIC ACID TRANSFERASE, MITOCHONDRIAL-RELATED"/>
    <property type="match status" value="1"/>
</dbReference>
<organism evidence="10 11">
    <name type="scientific">Mariprofundus ferrooxydans PV-1</name>
    <dbReference type="NCBI Taxonomy" id="314345"/>
    <lineage>
        <taxon>Bacteria</taxon>
        <taxon>Pseudomonadati</taxon>
        <taxon>Pseudomonadota</taxon>
        <taxon>Candidatius Mariprofundia</taxon>
        <taxon>Mariprofundales</taxon>
        <taxon>Mariprofundaceae</taxon>
        <taxon>Mariprofundus</taxon>
    </lineage>
</organism>
<keyword evidence="4 8" id="KW-0808">Transferase</keyword>
<dbReference type="PANTHER" id="PTHR42755">
    <property type="entry name" value="3-DEOXY-MANNO-OCTULOSONATE CYTIDYLYLTRANSFERASE"/>
    <property type="match status" value="1"/>
</dbReference>
<dbReference type="GO" id="GO:0043842">
    <property type="term" value="F:Kdo transferase activity"/>
    <property type="evidence" value="ECO:0007669"/>
    <property type="project" value="UniProtKB-EC"/>
</dbReference>
<dbReference type="InterPro" id="IPR038107">
    <property type="entry name" value="Glycos_transf_N_sf"/>
</dbReference>
<dbReference type="EMBL" id="AATS01000009">
    <property type="protein sequence ID" value="EAU54337.1"/>
    <property type="molecule type" value="Genomic_DNA"/>
</dbReference>